<organism evidence="1 2">
    <name type="scientific">Vitis vinifera</name>
    <name type="common">Grape</name>
    <dbReference type="NCBI Taxonomy" id="29760"/>
    <lineage>
        <taxon>Eukaryota</taxon>
        <taxon>Viridiplantae</taxon>
        <taxon>Streptophyta</taxon>
        <taxon>Embryophyta</taxon>
        <taxon>Tracheophyta</taxon>
        <taxon>Spermatophyta</taxon>
        <taxon>Magnoliopsida</taxon>
        <taxon>eudicotyledons</taxon>
        <taxon>Gunneridae</taxon>
        <taxon>Pentapetalae</taxon>
        <taxon>rosids</taxon>
        <taxon>Vitales</taxon>
        <taxon>Vitaceae</taxon>
        <taxon>Viteae</taxon>
        <taxon>Vitis</taxon>
    </lineage>
</organism>
<protein>
    <submittedName>
        <fullName evidence="1">Uncharacterized protein</fullName>
    </submittedName>
</protein>
<name>E0CVH0_VITVI</name>
<keyword evidence="2" id="KW-1185">Reference proteome</keyword>
<gene>
    <name evidence="1" type="ordered locus">VIT_16s0098g00450</name>
</gene>
<dbReference type="PaxDb" id="29760-VIT_16s0098g00450.t01"/>
<evidence type="ECO:0000313" key="2">
    <source>
        <dbReference type="Proteomes" id="UP000009183"/>
    </source>
</evidence>
<accession>E0CVH0</accession>
<reference evidence="2" key="1">
    <citation type="journal article" date="2007" name="Nature">
        <title>The grapevine genome sequence suggests ancestral hexaploidization in major angiosperm phyla.</title>
        <authorList>
            <consortium name="The French-Italian Public Consortium for Grapevine Genome Characterization."/>
            <person name="Jaillon O."/>
            <person name="Aury J.-M."/>
            <person name="Noel B."/>
            <person name="Policriti A."/>
            <person name="Clepet C."/>
            <person name="Casagrande A."/>
            <person name="Choisne N."/>
            <person name="Aubourg S."/>
            <person name="Vitulo N."/>
            <person name="Jubin C."/>
            <person name="Vezzi A."/>
            <person name="Legeai F."/>
            <person name="Hugueney P."/>
            <person name="Dasilva C."/>
            <person name="Horner D."/>
            <person name="Mica E."/>
            <person name="Jublot D."/>
            <person name="Poulain J."/>
            <person name="Bruyere C."/>
            <person name="Billault A."/>
            <person name="Segurens B."/>
            <person name="Gouyvenoux M."/>
            <person name="Ugarte E."/>
            <person name="Cattonaro F."/>
            <person name="Anthouard V."/>
            <person name="Vico V."/>
            <person name="Del Fabbro C."/>
            <person name="Alaux M."/>
            <person name="Di Gaspero G."/>
            <person name="Dumas V."/>
            <person name="Felice N."/>
            <person name="Paillard S."/>
            <person name="Juman I."/>
            <person name="Moroldo M."/>
            <person name="Scalabrin S."/>
            <person name="Canaguier A."/>
            <person name="Le Clainche I."/>
            <person name="Malacrida G."/>
            <person name="Durand E."/>
            <person name="Pesole G."/>
            <person name="Laucou V."/>
            <person name="Chatelet P."/>
            <person name="Merdinoglu D."/>
            <person name="Delledonne M."/>
            <person name="Pezzotti M."/>
            <person name="Lecharny A."/>
            <person name="Scarpelli C."/>
            <person name="Artiguenave F."/>
            <person name="Pe M.E."/>
            <person name="Valle G."/>
            <person name="Morgante M."/>
            <person name="Caboche M."/>
            <person name="Adam-Blondon A.-F."/>
            <person name="Weissenbach J."/>
            <person name="Quetier F."/>
            <person name="Wincker P."/>
        </authorList>
    </citation>
    <scope>NUCLEOTIDE SEQUENCE [LARGE SCALE GENOMIC DNA]</scope>
    <source>
        <strain evidence="2">cv. Pinot noir / PN40024</strain>
    </source>
</reference>
<dbReference type="AlphaFoldDB" id="E0CVH0"/>
<proteinExistence type="predicted"/>
<dbReference type="EMBL" id="FN595247">
    <property type="protein sequence ID" value="CBI23131.3"/>
    <property type="molecule type" value="Genomic_DNA"/>
</dbReference>
<dbReference type="Proteomes" id="UP000009183">
    <property type="component" value="Chromosome 16"/>
</dbReference>
<dbReference type="HOGENOM" id="CLU_2268744_0_0_1"/>
<evidence type="ECO:0000313" key="1">
    <source>
        <dbReference type="EMBL" id="CBI23131.3"/>
    </source>
</evidence>
<dbReference type="InParanoid" id="E0CVH0"/>
<sequence>MINNIKKNTSLFTKPNQSNIIKKTQKFLPLSLPKYSPIKLRTSKQTNQIRDLKTHLLSQRMMTFRSIRLLEAMESMERIEITVFEKIRNQTLEIPNFFGFEKK</sequence>